<dbReference type="InterPro" id="IPR050188">
    <property type="entry name" value="RluA_PseudoU_synthase"/>
</dbReference>
<accession>H3AS95</accession>
<organism evidence="13 14">
    <name type="scientific">Latimeria chalumnae</name>
    <name type="common">Coelacanth</name>
    <dbReference type="NCBI Taxonomy" id="7897"/>
    <lineage>
        <taxon>Eukaryota</taxon>
        <taxon>Metazoa</taxon>
        <taxon>Chordata</taxon>
        <taxon>Craniata</taxon>
        <taxon>Vertebrata</taxon>
        <taxon>Euteleostomi</taxon>
        <taxon>Coelacanthiformes</taxon>
        <taxon>Coelacanthidae</taxon>
        <taxon>Latimeria</taxon>
    </lineage>
</organism>
<dbReference type="OMA" id="AKKYWAI"/>
<feature type="region of interest" description="Disordered" evidence="11">
    <location>
        <begin position="79"/>
        <end position="98"/>
    </location>
</feature>
<keyword evidence="7" id="KW-0413">Isomerase</keyword>
<keyword evidence="6" id="KW-0496">Mitochondrion</keyword>
<dbReference type="SMR" id="H3AS95"/>
<evidence type="ECO:0000256" key="7">
    <source>
        <dbReference type="ARBA" id="ARBA00023235"/>
    </source>
</evidence>
<keyword evidence="14" id="KW-1185">Reference proteome</keyword>
<dbReference type="GO" id="GO:0003723">
    <property type="term" value="F:RNA binding"/>
    <property type="evidence" value="ECO:0007669"/>
    <property type="project" value="InterPro"/>
</dbReference>
<keyword evidence="5" id="KW-0809">Transit peptide</keyword>
<dbReference type="EMBL" id="AFYH01115519">
    <property type="status" value="NOT_ANNOTATED_CDS"/>
    <property type="molecule type" value="Genomic_DNA"/>
</dbReference>
<dbReference type="Ensembl" id="ENSLACT00000012609.1">
    <property type="protein sequence ID" value="ENSLACP00000012516.1"/>
    <property type="gene ID" value="ENSLACG00000011028.1"/>
</dbReference>
<dbReference type="Proteomes" id="UP000008672">
    <property type="component" value="Unassembled WGS sequence"/>
</dbReference>
<evidence type="ECO:0000313" key="13">
    <source>
        <dbReference type="Ensembl" id="ENSLACP00000012516.1"/>
    </source>
</evidence>
<dbReference type="InterPro" id="IPR020103">
    <property type="entry name" value="PsdUridine_synth_cat_dom_sf"/>
</dbReference>
<protein>
    <recommendedName>
        <fullName evidence="9">Pseudouridylate synthase RPUSD4, mitochondrial</fullName>
    </recommendedName>
    <alternativeName>
        <fullName evidence="10">RNA pseudouridylate synthase domain-containing protein 4</fullName>
    </alternativeName>
</protein>
<evidence type="ECO:0000256" key="5">
    <source>
        <dbReference type="ARBA" id="ARBA00022946"/>
    </source>
</evidence>
<dbReference type="GO" id="GO:0009982">
    <property type="term" value="F:pseudouridine synthase activity"/>
    <property type="evidence" value="ECO:0007669"/>
    <property type="project" value="InterPro"/>
</dbReference>
<feature type="domain" description="Pseudouridine synthase RsuA/RluA-like" evidence="12">
    <location>
        <begin position="135"/>
        <end position="307"/>
    </location>
</feature>
<evidence type="ECO:0000256" key="9">
    <source>
        <dbReference type="ARBA" id="ARBA00039953"/>
    </source>
</evidence>
<proteinExistence type="inferred from homology"/>
<evidence type="ECO:0000256" key="6">
    <source>
        <dbReference type="ARBA" id="ARBA00023128"/>
    </source>
</evidence>
<dbReference type="Gene3D" id="3.30.2350.10">
    <property type="entry name" value="Pseudouridine synthase"/>
    <property type="match status" value="1"/>
</dbReference>
<dbReference type="FunFam" id="3.30.2350.10:FF:000015">
    <property type="entry name" value="Mitochondrial RNA pseudouridine synthase RPUSD4"/>
    <property type="match status" value="1"/>
</dbReference>
<evidence type="ECO:0000259" key="12">
    <source>
        <dbReference type="Pfam" id="PF00849"/>
    </source>
</evidence>
<dbReference type="PANTHER" id="PTHR21600:SF83">
    <property type="entry name" value="PSEUDOURIDYLATE SYNTHASE RPUSD4, MITOCHONDRIAL"/>
    <property type="match status" value="1"/>
</dbReference>
<dbReference type="InterPro" id="IPR006145">
    <property type="entry name" value="PsdUridine_synth_RsuA/RluA"/>
</dbReference>
<comment type="catalytic activity">
    <reaction evidence="8">
        <text>a uridine in tRNA = a pseudouridine in tRNA</text>
        <dbReference type="Rhea" id="RHEA:54572"/>
        <dbReference type="Rhea" id="RHEA-COMP:13339"/>
        <dbReference type="Rhea" id="RHEA-COMP:13934"/>
        <dbReference type="ChEBI" id="CHEBI:65314"/>
        <dbReference type="ChEBI" id="CHEBI:65315"/>
    </reaction>
</comment>
<dbReference type="GO" id="GO:0005739">
    <property type="term" value="C:mitochondrion"/>
    <property type="evidence" value="ECO:0007669"/>
    <property type="project" value="UniProtKB-SubCell"/>
</dbReference>
<evidence type="ECO:0000256" key="10">
    <source>
        <dbReference type="ARBA" id="ARBA00041563"/>
    </source>
</evidence>
<reference evidence="13" key="3">
    <citation type="submission" date="2025-09" db="UniProtKB">
        <authorList>
            <consortium name="Ensembl"/>
        </authorList>
    </citation>
    <scope>IDENTIFICATION</scope>
</reference>
<dbReference type="AlphaFoldDB" id="H3AS95"/>
<dbReference type="eggNOG" id="KOG1919">
    <property type="taxonomic scope" value="Eukaryota"/>
</dbReference>
<dbReference type="SUPFAM" id="SSF55120">
    <property type="entry name" value="Pseudouridine synthase"/>
    <property type="match status" value="1"/>
</dbReference>
<comment type="similarity">
    <text evidence="4">Belongs to the pseudouridine synthase RluA family.</text>
</comment>
<evidence type="ECO:0000256" key="1">
    <source>
        <dbReference type="ARBA" id="ARBA00001166"/>
    </source>
</evidence>
<evidence type="ECO:0000256" key="11">
    <source>
        <dbReference type="SAM" id="MobiDB-lite"/>
    </source>
</evidence>
<comment type="subcellular location">
    <subcellularLocation>
        <location evidence="3">Mitochondrion</location>
    </subcellularLocation>
</comment>
<evidence type="ECO:0000256" key="2">
    <source>
        <dbReference type="ARBA" id="ARBA00001896"/>
    </source>
</evidence>
<sequence>MAVPVQTCFRCSAGAFLLALKPAGPVLPLPLPLLFSPSRRGRAAFPSQPGTSKEAEAEAEAEAERPRGGQRLSAAELAEKVRPRKETGGQSSQLESPVAKRVRELKRLTLHLQRVHPNVLAKALKQGLLYQNEELVVINKPYGVPVQGGPGVKNNISDILPILARMLYGMKAPPLHLCHRLEKETTGVMVLARDEGIAQRIQHFFKTHQVIKKYWAITVGIPVPSQGVIDIPIIEKEVGGTQPHFKMTVSPLYCVSDVEGRLLRVRPNRDSHAAVTRFQVLESCGSSALVELQPITGVKHQLRVHLAFGLGCPILGDHKYSHWDKLAPQKLPEGMLKKLGLEQAKIRHLPLHLHASQLTFPGVEGQQEELNLVCKLPRFFLNTLQKFKLEVPGAA</sequence>
<reference evidence="13" key="2">
    <citation type="submission" date="2025-08" db="UniProtKB">
        <authorList>
            <consortium name="Ensembl"/>
        </authorList>
    </citation>
    <scope>IDENTIFICATION</scope>
</reference>
<dbReference type="PANTHER" id="PTHR21600">
    <property type="entry name" value="MITOCHONDRIAL RNA PSEUDOURIDINE SYNTHASE"/>
    <property type="match status" value="1"/>
</dbReference>
<gene>
    <name evidence="13" type="primary">RPUSD4</name>
</gene>
<feature type="region of interest" description="Disordered" evidence="11">
    <location>
        <begin position="42"/>
        <end position="74"/>
    </location>
</feature>
<comment type="catalytic activity">
    <reaction evidence="1">
        <text>a uridine in mRNA = a pseudouridine in mRNA</text>
        <dbReference type="Rhea" id="RHEA:56644"/>
        <dbReference type="Rhea" id="RHEA-COMP:14658"/>
        <dbReference type="Rhea" id="RHEA-COMP:14659"/>
        <dbReference type="ChEBI" id="CHEBI:65314"/>
        <dbReference type="ChEBI" id="CHEBI:65315"/>
    </reaction>
</comment>
<dbReference type="CDD" id="cd02869">
    <property type="entry name" value="PseudoU_synth_RluA_like"/>
    <property type="match status" value="1"/>
</dbReference>
<evidence type="ECO:0000256" key="8">
    <source>
        <dbReference type="ARBA" id="ARBA00036943"/>
    </source>
</evidence>
<dbReference type="Pfam" id="PF00849">
    <property type="entry name" value="PseudoU_synth_2"/>
    <property type="match status" value="1"/>
</dbReference>
<name>H3AS95_LATCH</name>
<reference evidence="14" key="1">
    <citation type="submission" date="2011-08" db="EMBL/GenBank/DDBJ databases">
        <title>The draft genome of Latimeria chalumnae.</title>
        <authorList>
            <person name="Di Palma F."/>
            <person name="Alfoldi J."/>
            <person name="Johnson J."/>
            <person name="Berlin A."/>
            <person name="Gnerre S."/>
            <person name="Jaffe D."/>
            <person name="MacCallum I."/>
            <person name="Young S."/>
            <person name="Walker B.J."/>
            <person name="Lander E."/>
            <person name="Lindblad-Toh K."/>
        </authorList>
    </citation>
    <scope>NUCLEOTIDE SEQUENCE [LARGE SCALE GENOMIC DNA]</scope>
    <source>
        <strain evidence="14">Wild caught</strain>
    </source>
</reference>
<evidence type="ECO:0000313" key="14">
    <source>
        <dbReference type="Proteomes" id="UP000008672"/>
    </source>
</evidence>
<evidence type="ECO:0000256" key="4">
    <source>
        <dbReference type="ARBA" id="ARBA00010876"/>
    </source>
</evidence>
<dbReference type="InParanoid" id="H3AS95"/>
<dbReference type="FunCoup" id="H3AS95">
    <property type="interactions" value="2057"/>
</dbReference>
<comment type="catalytic activity">
    <reaction evidence="2">
        <text>uridine in 5S rRNA = pseudouridine in 5S rRNA</text>
        <dbReference type="Rhea" id="RHEA:47036"/>
        <dbReference type="Rhea" id="RHEA-COMP:11730"/>
        <dbReference type="Rhea" id="RHEA-COMP:11731"/>
        <dbReference type="ChEBI" id="CHEBI:65314"/>
        <dbReference type="ChEBI" id="CHEBI:65315"/>
    </reaction>
</comment>
<dbReference type="GeneTree" id="ENSGT00940000158436"/>
<evidence type="ECO:0000256" key="3">
    <source>
        <dbReference type="ARBA" id="ARBA00004173"/>
    </source>
</evidence>
<dbReference type="STRING" id="7897.ENSLACP00000012516"/>
<dbReference type="GO" id="GO:0001522">
    <property type="term" value="P:pseudouridine synthesis"/>
    <property type="evidence" value="ECO:0007669"/>
    <property type="project" value="InterPro"/>
</dbReference>
<dbReference type="HOGENOM" id="CLU_016902_2_1_1"/>
<dbReference type="Bgee" id="ENSLACG00000011028">
    <property type="expression patterns" value="Expressed in muscle tissue and 6 other cell types or tissues"/>
</dbReference>